<dbReference type="Gene3D" id="4.10.410.40">
    <property type="match status" value="1"/>
</dbReference>
<protein>
    <recommendedName>
        <fullName evidence="2">Lambda phage tail tube protein N-terminal domain-containing protein</fullName>
    </recommendedName>
</protein>
<reference evidence="3 4" key="1">
    <citation type="submission" date="2019-06" db="EMBL/GenBank/DDBJ databases">
        <title>Draft genome of Aliikangiella marina GYP-15.</title>
        <authorList>
            <person name="Wang G."/>
        </authorList>
    </citation>
    <scope>NUCLEOTIDE SEQUENCE [LARGE SCALE GENOMIC DNA]</scope>
    <source>
        <strain evidence="3 4">GYP-15</strain>
    </source>
</reference>
<dbReference type="Pfam" id="PF16461">
    <property type="entry name" value="Phage_TTP_12"/>
    <property type="match status" value="1"/>
</dbReference>
<sequence>MKGIGTEFRIGDGGTPTEAFTAVAKVLEIGERTTSRDSTEDTTFDSTGGYKEFTPSGLKDAGELSLVLKYQPGDTEHEQLISLIDDDAVRNFQLHWPNPGSTPITETFAGFVTSVGTATPLDGDVTVPVTIKLSGKPQRS</sequence>
<dbReference type="InterPro" id="IPR032494">
    <property type="entry name" value="Phage_TTP_N"/>
</dbReference>
<dbReference type="AlphaFoldDB" id="A0A545THG7"/>
<feature type="region of interest" description="Disordered" evidence="1">
    <location>
        <begin position="31"/>
        <end position="51"/>
    </location>
</feature>
<keyword evidence="4" id="KW-1185">Reference proteome</keyword>
<proteinExistence type="predicted"/>
<evidence type="ECO:0000259" key="2">
    <source>
        <dbReference type="Pfam" id="PF16461"/>
    </source>
</evidence>
<name>A0A545THG7_9GAMM</name>
<evidence type="ECO:0000313" key="3">
    <source>
        <dbReference type="EMBL" id="TQV76673.1"/>
    </source>
</evidence>
<dbReference type="RefSeq" id="WP_142888033.1">
    <property type="nucleotide sequence ID" value="NZ_VIKR01000001.1"/>
</dbReference>
<dbReference type="Proteomes" id="UP000317839">
    <property type="component" value="Unassembled WGS sequence"/>
</dbReference>
<dbReference type="EMBL" id="VIKR01000001">
    <property type="protein sequence ID" value="TQV76673.1"/>
    <property type="molecule type" value="Genomic_DNA"/>
</dbReference>
<comment type="caution">
    <text evidence="3">The sequence shown here is derived from an EMBL/GenBank/DDBJ whole genome shotgun (WGS) entry which is preliminary data.</text>
</comment>
<organism evidence="3 4">
    <name type="scientific">Aliikangiella marina</name>
    <dbReference type="NCBI Taxonomy" id="1712262"/>
    <lineage>
        <taxon>Bacteria</taxon>
        <taxon>Pseudomonadati</taxon>
        <taxon>Pseudomonadota</taxon>
        <taxon>Gammaproteobacteria</taxon>
        <taxon>Oceanospirillales</taxon>
        <taxon>Pleioneaceae</taxon>
        <taxon>Aliikangiella</taxon>
    </lineage>
</organism>
<gene>
    <name evidence="3" type="ORF">FLL45_01555</name>
</gene>
<evidence type="ECO:0000256" key="1">
    <source>
        <dbReference type="SAM" id="MobiDB-lite"/>
    </source>
</evidence>
<evidence type="ECO:0000313" key="4">
    <source>
        <dbReference type="Proteomes" id="UP000317839"/>
    </source>
</evidence>
<dbReference type="OrthoDB" id="5600775at2"/>
<feature type="domain" description="Lambda phage tail tube protein N-terminal" evidence="2">
    <location>
        <begin position="19"/>
        <end position="138"/>
    </location>
</feature>
<accession>A0A545THG7</accession>